<dbReference type="Proteomes" id="UP000253250">
    <property type="component" value="Unassembled WGS sequence"/>
</dbReference>
<evidence type="ECO:0000256" key="5">
    <source>
        <dbReference type="ARBA" id="ARBA00023136"/>
    </source>
</evidence>
<dbReference type="InterPro" id="IPR037272">
    <property type="entry name" value="SNS_sf"/>
</dbReference>
<sequence length="424" mass="44383">MDSFSEFPYLLTHYGGGTFVAVYALALLVIAWPLLGAELAVGRRAGEGGCATGAIVRAVPGRAWRWAVRAASLGGFLMFCYVAVVAGWMLSYLHAALAGEFRGATAAFVETRFAHLAANPGPILAWEALFLLPVFLVSAGGLRAIEDLSYLLVPALLALLVALVVFAATLGSFFVSVPVLLAPRTTPSGLTLALVALSQAFFGPGLGTASLLAYGVSLRSSVSAGRMALALVLAQVFAAWLGGFALASLAFAAGLSPLAGGGFLFETLPLMDARLPHGTLVIVLCYLGLISAAWLSGVAWLEPAVQLLVARGMPRGRAALRLGFGALAIGAVLTLSLKSWAFSFTFFGRLKTLGLLDVVMIIAVNVLLPWGAGGLSLLMGWAPTGLFARRDLLDGRLRLWLWVLRLLVPAATLVVILTAPRLVL</sequence>
<keyword evidence="2" id="KW-0813">Transport</keyword>
<dbReference type="PANTHER" id="PTHR42948:SF1">
    <property type="entry name" value="TRANSPORTER"/>
    <property type="match status" value="1"/>
</dbReference>
<feature type="transmembrane region" description="Helical" evidence="6">
    <location>
        <begin position="157"/>
        <end position="181"/>
    </location>
</feature>
<dbReference type="PROSITE" id="PS50267">
    <property type="entry name" value="NA_NEUROTRAN_SYMP_3"/>
    <property type="match status" value="1"/>
</dbReference>
<dbReference type="PANTHER" id="PTHR42948">
    <property type="entry name" value="TRANSPORTER"/>
    <property type="match status" value="1"/>
</dbReference>
<keyword evidence="8" id="KW-1185">Reference proteome</keyword>
<feature type="transmembrane region" description="Helical" evidence="6">
    <location>
        <begin position="353"/>
        <end position="378"/>
    </location>
</feature>
<evidence type="ECO:0000256" key="4">
    <source>
        <dbReference type="ARBA" id="ARBA00022989"/>
    </source>
</evidence>
<keyword evidence="5 6" id="KW-0472">Membrane</keyword>
<evidence type="ECO:0000256" key="6">
    <source>
        <dbReference type="SAM" id="Phobius"/>
    </source>
</evidence>
<evidence type="ECO:0000256" key="2">
    <source>
        <dbReference type="ARBA" id="ARBA00022448"/>
    </source>
</evidence>
<dbReference type="AlphaFoldDB" id="A0A368HDL1"/>
<evidence type="ECO:0000313" key="7">
    <source>
        <dbReference type="EMBL" id="RCN56513.1"/>
    </source>
</evidence>
<feature type="transmembrane region" description="Helical" evidence="6">
    <location>
        <begin position="275"/>
        <end position="301"/>
    </location>
</feature>
<feature type="transmembrane region" description="Helical" evidence="6">
    <location>
        <begin position="12"/>
        <end position="35"/>
    </location>
</feature>
<accession>A0A368HDL1</accession>
<feature type="transmembrane region" description="Helical" evidence="6">
    <location>
        <begin position="123"/>
        <end position="145"/>
    </location>
</feature>
<evidence type="ECO:0000256" key="1">
    <source>
        <dbReference type="ARBA" id="ARBA00004141"/>
    </source>
</evidence>
<dbReference type="InterPro" id="IPR000175">
    <property type="entry name" value="Na/ntran_symport"/>
</dbReference>
<feature type="transmembrane region" description="Helical" evidence="6">
    <location>
        <begin position="66"/>
        <end position="90"/>
    </location>
</feature>
<proteinExistence type="predicted"/>
<dbReference type="EMBL" id="PSYR01000002">
    <property type="protein sequence ID" value="RCN56513.1"/>
    <property type="molecule type" value="Genomic_DNA"/>
</dbReference>
<protein>
    <recommendedName>
        <fullName evidence="9">Sodium-dependent transporter</fullName>
    </recommendedName>
</protein>
<comment type="caution">
    <text evidence="7">The sequence shown here is derived from an EMBL/GenBank/DDBJ whole genome shotgun (WGS) entry which is preliminary data.</text>
</comment>
<feature type="transmembrane region" description="Helical" evidence="6">
    <location>
        <begin position="228"/>
        <end position="255"/>
    </location>
</feature>
<dbReference type="Pfam" id="PF00209">
    <property type="entry name" value="SNF"/>
    <property type="match status" value="1"/>
</dbReference>
<evidence type="ECO:0008006" key="9">
    <source>
        <dbReference type="Google" id="ProtNLM"/>
    </source>
</evidence>
<dbReference type="SUPFAM" id="SSF161070">
    <property type="entry name" value="SNF-like"/>
    <property type="match status" value="1"/>
</dbReference>
<evidence type="ECO:0000313" key="8">
    <source>
        <dbReference type="Proteomes" id="UP000253250"/>
    </source>
</evidence>
<dbReference type="GO" id="GO:0016020">
    <property type="term" value="C:membrane"/>
    <property type="evidence" value="ECO:0007669"/>
    <property type="project" value="UniProtKB-SubCell"/>
</dbReference>
<keyword evidence="4 6" id="KW-1133">Transmembrane helix</keyword>
<feature type="transmembrane region" description="Helical" evidence="6">
    <location>
        <begin position="193"/>
        <end position="216"/>
    </location>
</feature>
<keyword evidence="3 6" id="KW-0812">Transmembrane</keyword>
<name>A0A368HDL1_9GAMM</name>
<feature type="transmembrane region" description="Helical" evidence="6">
    <location>
        <begin position="399"/>
        <end position="419"/>
    </location>
</feature>
<organism evidence="7 8">
    <name type="scientific">Acidiferrobacter thiooxydans</name>
    <dbReference type="NCBI Taxonomy" id="163359"/>
    <lineage>
        <taxon>Bacteria</taxon>
        <taxon>Pseudomonadati</taxon>
        <taxon>Pseudomonadota</taxon>
        <taxon>Gammaproteobacteria</taxon>
        <taxon>Acidiferrobacterales</taxon>
        <taxon>Acidiferrobacteraceae</taxon>
        <taxon>Acidiferrobacter</taxon>
    </lineage>
</organism>
<evidence type="ECO:0000256" key="3">
    <source>
        <dbReference type="ARBA" id="ARBA00022692"/>
    </source>
</evidence>
<reference evidence="7 8" key="1">
    <citation type="submission" date="2018-02" db="EMBL/GenBank/DDBJ databases">
        <title>Insights into the biology of acidophilic members of the Acidiferrobacteraceae family derived from comparative genomic analyses.</title>
        <authorList>
            <person name="Issotta F."/>
            <person name="Thyssen C."/>
            <person name="Mena C."/>
            <person name="Moya A."/>
            <person name="Bellenberg S."/>
            <person name="Sproer C."/>
            <person name="Covarrubias P.C."/>
            <person name="Sand W."/>
            <person name="Quatrini R."/>
            <person name="Vera M."/>
        </authorList>
    </citation>
    <scope>NUCLEOTIDE SEQUENCE [LARGE SCALE GENOMIC DNA]</scope>
    <source>
        <strain evidence="8">m-1</strain>
    </source>
</reference>
<gene>
    <name evidence="7" type="ORF">C4900_11975</name>
</gene>
<feature type="transmembrane region" description="Helical" evidence="6">
    <location>
        <begin position="322"/>
        <end position="341"/>
    </location>
</feature>
<comment type="subcellular location">
    <subcellularLocation>
        <location evidence="1">Membrane</location>
        <topology evidence="1">Multi-pass membrane protein</topology>
    </subcellularLocation>
</comment>